<name>A0A642V6H5_9ASCO</name>
<dbReference type="FunFam" id="3.40.350.10:FF:000003">
    <property type="entry name" value="Xaa-pro aminopeptidase P"/>
    <property type="match status" value="1"/>
</dbReference>
<dbReference type="SUPFAM" id="SSF55920">
    <property type="entry name" value="Creatinase/aminopeptidase"/>
    <property type="match status" value="1"/>
</dbReference>
<organism evidence="9 10">
    <name type="scientific">Trichomonascus ciferrii</name>
    <dbReference type="NCBI Taxonomy" id="44093"/>
    <lineage>
        <taxon>Eukaryota</taxon>
        <taxon>Fungi</taxon>
        <taxon>Dikarya</taxon>
        <taxon>Ascomycota</taxon>
        <taxon>Saccharomycotina</taxon>
        <taxon>Dipodascomycetes</taxon>
        <taxon>Dipodascales</taxon>
        <taxon>Trichomonascaceae</taxon>
        <taxon>Trichomonascus</taxon>
        <taxon>Trichomonascus ciferrii complex</taxon>
    </lineage>
</organism>
<dbReference type="GO" id="GO:0046872">
    <property type="term" value="F:metal ion binding"/>
    <property type="evidence" value="ECO:0007669"/>
    <property type="project" value="UniProtKB-KW"/>
</dbReference>
<accession>A0A642V6H5</accession>
<dbReference type="Pfam" id="PF16189">
    <property type="entry name" value="Creatinase_N_2"/>
    <property type="match status" value="1"/>
</dbReference>
<dbReference type="PANTHER" id="PTHR43763">
    <property type="entry name" value="XAA-PRO AMINOPEPTIDASE 1"/>
    <property type="match status" value="1"/>
</dbReference>
<evidence type="ECO:0000256" key="5">
    <source>
        <dbReference type="ARBA" id="ARBA00023211"/>
    </source>
</evidence>
<dbReference type="FunFam" id="3.90.230.10:FF:000007">
    <property type="entry name" value="Xaa-Pro aminopeptidase P"/>
    <property type="match status" value="1"/>
</dbReference>
<keyword evidence="10" id="KW-1185">Reference proteome</keyword>
<dbReference type="GO" id="GO:0070006">
    <property type="term" value="F:metalloaminopeptidase activity"/>
    <property type="evidence" value="ECO:0007669"/>
    <property type="project" value="InterPro"/>
</dbReference>
<dbReference type="InterPro" id="IPR032416">
    <property type="entry name" value="Peptidase_M24_C"/>
</dbReference>
<dbReference type="InterPro" id="IPR036005">
    <property type="entry name" value="Creatinase/aminopeptidase-like"/>
</dbReference>
<evidence type="ECO:0000259" key="6">
    <source>
        <dbReference type="Pfam" id="PF00557"/>
    </source>
</evidence>
<comment type="cofactor">
    <cofactor evidence="1">
        <name>Mn(2+)</name>
        <dbReference type="ChEBI" id="CHEBI:29035"/>
    </cofactor>
</comment>
<dbReference type="OrthoDB" id="9995434at2759"/>
<sequence length="629" mass="69283">MSNVSTIGDQEQRLADLRKCFDKHNIGVYVVLTQDEHNSEYTSEADNRRAFISGFTGSAGTAVISKSEAVLATDGRYFLQAGKELGPQWQLLKQGVKGVPTWQEWAANEAARSGANIGVDPKLITYNDVKTLKDHLAKRGASGKLLAVEENLVDVVWGDSRPHRSDAPAFALSDKVTGKNFTEKVEELQKTLDGLSADAIVVSALDEVAWLFNLRGTDIPYNPVFFAYASVTADGKATLYIDDNKVTEKVREHLGNNVALKPYDGVFNDAKELGLKLETSNADRRPADYHKIVAPNGSSWALVSALGGPDNVRMVRSPVEDAKAIKNEMEVTGAKLAHDRDGVALVRYLAWLEKQVLSPDYKESEKKLSDYEAGQQCLEFRKQMEGFVGLSFETISASGANAAVIHYAPPKDSDAYVTASEVYLLDSGGQYKEGTTDTTRTVHYGVPSDEEVRAYTLVLKGHVALARAVFPEGSNGYMLDTLARQHLWRNGLDYRHGTGHGIGAYLNVHEGPVGIGFRQGYREAPLAPGHIISNEPGYYEDGKFGIRIESVVVVREAKTPANFGGTKFLEFETITKVPFCRKLIDTTLLDSEEIKWINQYHTDVYNTVKSYLSEDDPALDWLTRETAAL</sequence>
<evidence type="ECO:0000256" key="3">
    <source>
        <dbReference type="ARBA" id="ARBA00022723"/>
    </source>
</evidence>
<dbReference type="AlphaFoldDB" id="A0A642V6H5"/>
<feature type="domain" description="Creatinase N-terminal" evidence="7">
    <location>
        <begin position="13"/>
        <end position="138"/>
    </location>
</feature>
<evidence type="ECO:0000259" key="8">
    <source>
        <dbReference type="Pfam" id="PF16188"/>
    </source>
</evidence>
<dbReference type="GO" id="GO:0005737">
    <property type="term" value="C:cytoplasm"/>
    <property type="evidence" value="ECO:0007669"/>
    <property type="project" value="UniProtKB-ARBA"/>
</dbReference>
<dbReference type="CDD" id="cd01085">
    <property type="entry name" value="APP"/>
    <property type="match status" value="1"/>
</dbReference>
<comment type="caution">
    <text evidence="9">The sequence shown here is derived from an EMBL/GenBank/DDBJ whole genome shotgun (WGS) entry which is preliminary data.</text>
</comment>
<proteinExistence type="inferred from homology"/>
<dbReference type="InterPro" id="IPR050422">
    <property type="entry name" value="X-Pro_aminopeptidase_P"/>
</dbReference>
<dbReference type="PANTHER" id="PTHR43763:SF6">
    <property type="entry name" value="XAA-PRO AMINOPEPTIDASE 1"/>
    <property type="match status" value="1"/>
</dbReference>
<dbReference type="Proteomes" id="UP000761534">
    <property type="component" value="Unassembled WGS sequence"/>
</dbReference>
<dbReference type="EMBL" id="SWFS01000179">
    <property type="protein sequence ID" value="KAA8915225.1"/>
    <property type="molecule type" value="Genomic_DNA"/>
</dbReference>
<evidence type="ECO:0000256" key="1">
    <source>
        <dbReference type="ARBA" id="ARBA00001936"/>
    </source>
</evidence>
<gene>
    <name evidence="9" type="ORF">TRICI_002582</name>
</gene>
<evidence type="ECO:0008006" key="11">
    <source>
        <dbReference type="Google" id="ProtNLM"/>
    </source>
</evidence>
<dbReference type="InterPro" id="IPR000587">
    <property type="entry name" value="Creatinase_N"/>
</dbReference>
<evidence type="ECO:0000256" key="2">
    <source>
        <dbReference type="ARBA" id="ARBA00008766"/>
    </source>
</evidence>
<feature type="domain" description="Peptidase M24 C-terminal" evidence="8">
    <location>
        <begin position="567"/>
        <end position="629"/>
    </location>
</feature>
<protein>
    <recommendedName>
        <fullName evidence="11">Xaa-Pro aminopeptidase P</fullName>
    </recommendedName>
</protein>
<dbReference type="VEuPathDB" id="FungiDB:TRICI_002582"/>
<keyword evidence="5" id="KW-0464">Manganese</keyword>
<dbReference type="Pfam" id="PF00557">
    <property type="entry name" value="Peptidase_M24"/>
    <property type="match status" value="1"/>
</dbReference>
<feature type="domain" description="Peptidase M24" evidence="6">
    <location>
        <begin position="336"/>
        <end position="556"/>
    </location>
</feature>
<comment type="similarity">
    <text evidence="2">Belongs to the peptidase M24B family.</text>
</comment>
<evidence type="ECO:0000313" key="10">
    <source>
        <dbReference type="Proteomes" id="UP000761534"/>
    </source>
</evidence>
<keyword evidence="4" id="KW-0378">Hydrolase</keyword>
<dbReference type="Gene3D" id="3.40.350.10">
    <property type="entry name" value="Creatinase/prolidase N-terminal domain"/>
    <property type="match status" value="2"/>
</dbReference>
<evidence type="ECO:0000313" key="9">
    <source>
        <dbReference type="EMBL" id="KAA8915225.1"/>
    </source>
</evidence>
<dbReference type="Pfam" id="PF16188">
    <property type="entry name" value="Peptidase_M24_C"/>
    <property type="match status" value="1"/>
</dbReference>
<evidence type="ECO:0000256" key="4">
    <source>
        <dbReference type="ARBA" id="ARBA00022801"/>
    </source>
</evidence>
<evidence type="ECO:0000259" key="7">
    <source>
        <dbReference type="Pfam" id="PF01321"/>
    </source>
</evidence>
<reference evidence="9" key="1">
    <citation type="journal article" date="2019" name="G3 (Bethesda)">
        <title>Genome Assemblies of Two Rare Opportunistic Yeast Pathogens: Diutina rugosa (syn. Candida rugosa) and Trichomonascus ciferrii (syn. Candida ciferrii).</title>
        <authorList>
            <person name="Mixao V."/>
            <person name="Saus E."/>
            <person name="Hansen A.P."/>
            <person name="Lass-Florl C."/>
            <person name="Gabaldon T."/>
        </authorList>
    </citation>
    <scope>NUCLEOTIDE SEQUENCE</scope>
    <source>
        <strain evidence="9">CBS 4856</strain>
    </source>
</reference>
<dbReference type="InterPro" id="IPR033740">
    <property type="entry name" value="Pept_M24B"/>
</dbReference>
<dbReference type="SUPFAM" id="SSF53092">
    <property type="entry name" value="Creatinase/prolidase N-terminal domain"/>
    <property type="match status" value="1"/>
</dbReference>
<dbReference type="Gene3D" id="3.90.230.10">
    <property type="entry name" value="Creatinase/methionine aminopeptidase superfamily"/>
    <property type="match status" value="1"/>
</dbReference>
<dbReference type="Pfam" id="PF01321">
    <property type="entry name" value="Creatinase_N"/>
    <property type="match status" value="1"/>
</dbReference>
<dbReference type="InterPro" id="IPR029149">
    <property type="entry name" value="Creatin/AminoP/Spt16_N"/>
</dbReference>
<dbReference type="InterPro" id="IPR000994">
    <property type="entry name" value="Pept_M24"/>
</dbReference>
<keyword evidence="3" id="KW-0479">Metal-binding</keyword>